<reference evidence="2" key="2">
    <citation type="submission" date="2015-01" db="EMBL/GenBank/DDBJ databases">
        <title>Evolutionary Origins and Diversification of the Mycorrhizal Mutualists.</title>
        <authorList>
            <consortium name="DOE Joint Genome Institute"/>
            <consortium name="Mycorrhizal Genomics Consortium"/>
            <person name="Kohler A."/>
            <person name="Kuo A."/>
            <person name="Nagy L.G."/>
            <person name="Floudas D."/>
            <person name="Copeland A."/>
            <person name="Barry K.W."/>
            <person name="Cichocki N."/>
            <person name="Veneault-Fourrey C."/>
            <person name="LaButti K."/>
            <person name="Lindquist E.A."/>
            <person name="Lipzen A."/>
            <person name="Lundell T."/>
            <person name="Morin E."/>
            <person name="Murat C."/>
            <person name="Riley R."/>
            <person name="Ohm R."/>
            <person name="Sun H."/>
            <person name="Tunlid A."/>
            <person name="Henrissat B."/>
            <person name="Grigoriev I.V."/>
            <person name="Hibbett D.S."/>
            <person name="Martin F."/>
        </authorList>
    </citation>
    <scope>NUCLEOTIDE SEQUENCE [LARGE SCALE GENOMIC DNA]</scope>
    <source>
        <strain evidence="2">441</strain>
    </source>
</reference>
<evidence type="ECO:0000313" key="2">
    <source>
        <dbReference type="Proteomes" id="UP000054018"/>
    </source>
</evidence>
<protein>
    <submittedName>
        <fullName evidence="1">Uncharacterized protein</fullName>
    </submittedName>
</protein>
<sequence length="105" mass="12069">MPLAFKLFGDNTYPDSNPMILIPTVRSIIDHLLVNMWHCYCKALSWESKDITKKEASLGSQWQVLHHYQDADLLAQLEEKQKCIKAMLAAAQNDDSKLDEITTQY</sequence>
<dbReference type="AlphaFoldDB" id="A0A0C9YX21"/>
<accession>A0A0C9YX21</accession>
<dbReference type="OrthoDB" id="2681504at2759"/>
<gene>
    <name evidence="1" type="ORF">PISMIDRAFT_21324</name>
</gene>
<reference evidence="1 2" key="1">
    <citation type="submission" date="2014-04" db="EMBL/GenBank/DDBJ databases">
        <authorList>
            <consortium name="DOE Joint Genome Institute"/>
            <person name="Kuo A."/>
            <person name="Kohler A."/>
            <person name="Costa M.D."/>
            <person name="Nagy L.G."/>
            <person name="Floudas D."/>
            <person name="Copeland A."/>
            <person name="Barry K.W."/>
            <person name="Cichocki N."/>
            <person name="Veneault-Fourrey C."/>
            <person name="LaButti K."/>
            <person name="Lindquist E.A."/>
            <person name="Lipzen A."/>
            <person name="Lundell T."/>
            <person name="Morin E."/>
            <person name="Murat C."/>
            <person name="Sun H."/>
            <person name="Tunlid A."/>
            <person name="Henrissat B."/>
            <person name="Grigoriev I.V."/>
            <person name="Hibbett D.S."/>
            <person name="Martin F."/>
            <person name="Nordberg H.P."/>
            <person name="Cantor M.N."/>
            <person name="Hua S.X."/>
        </authorList>
    </citation>
    <scope>NUCLEOTIDE SEQUENCE [LARGE SCALE GENOMIC DNA]</scope>
    <source>
        <strain evidence="1 2">441</strain>
    </source>
</reference>
<organism evidence="1 2">
    <name type="scientific">Pisolithus microcarpus 441</name>
    <dbReference type="NCBI Taxonomy" id="765257"/>
    <lineage>
        <taxon>Eukaryota</taxon>
        <taxon>Fungi</taxon>
        <taxon>Dikarya</taxon>
        <taxon>Basidiomycota</taxon>
        <taxon>Agaricomycotina</taxon>
        <taxon>Agaricomycetes</taxon>
        <taxon>Agaricomycetidae</taxon>
        <taxon>Boletales</taxon>
        <taxon>Sclerodermatineae</taxon>
        <taxon>Pisolithaceae</taxon>
        <taxon>Pisolithus</taxon>
    </lineage>
</organism>
<dbReference type="EMBL" id="KN833689">
    <property type="protein sequence ID" value="KIK29655.1"/>
    <property type="molecule type" value="Genomic_DNA"/>
</dbReference>
<dbReference type="HOGENOM" id="CLU_2237680_0_0_1"/>
<keyword evidence="2" id="KW-1185">Reference proteome</keyword>
<evidence type="ECO:0000313" key="1">
    <source>
        <dbReference type="EMBL" id="KIK29655.1"/>
    </source>
</evidence>
<name>A0A0C9YX21_9AGAM</name>
<dbReference type="Proteomes" id="UP000054018">
    <property type="component" value="Unassembled WGS sequence"/>
</dbReference>
<proteinExistence type="predicted"/>